<evidence type="ECO:0000256" key="1">
    <source>
        <dbReference type="SAM" id="Coils"/>
    </source>
</evidence>
<accession>H2CD43</accession>
<evidence type="ECO:0000313" key="3">
    <source>
        <dbReference type="Proteomes" id="UP000005737"/>
    </source>
</evidence>
<dbReference type="STRING" id="183.GCA_002009735_00634"/>
<dbReference type="EMBL" id="JH597773">
    <property type="protein sequence ID" value="EHQ07519.1"/>
    <property type="molecule type" value="Genomic_DNA"/>
</dbReference>
<dbReference type="GO" id="GO:0006313">
    <property type="term" value="P:DNA transposition"/>
    <property type="evidence" value="ECO:0007669"/>
    <property type="project" value="InterPro"/>
</dbReference>
<organism evidence="2 3">
    <name type="scientific">Leptonema illini DSM 21528</name>
    <dbReference type="NCBI Taxonomy" id="929563"/>
    <lineage>
        <taxon>Bacteria</taxon>
        <taxon>Pseudomonadati</taxon>
        <taxon>Spirochaetota</taxon>
        <taxon>Spirochaetia</taxon>
        <taxon>Leptospirales</taxon>
        <taxon>Leptospiraceae</taxon>
        <taxon>Leptonema</taxon>
    </lineage>
</organism>
<evidence type="ECO:0000313" key="2">
    <source>
        <dbReference type="EMBL" id="EHQ07519.1"/>
    </source>
</evidence>
<dbReference type="SUPFAM" id="SSF46689">
    <property type="entry name" value="Homeodomain-like"/>
    <property type="match status" value="1"/>
</dbReference>
<protein>
    <submittedName>
        <fullName evidence="2">Transposase IS3/IS911 family protein</fullName>
    </submittedName>
</protein>
<keyword evidence="3" id="KW-1185">Reference proteome</keyword>
<dbReference type="RefSeq" id="WP_002773451.1">
    <property type="nucleotide sequence ID" value="NZ_JH597773.1"/>
</dbReference>
<gene>
    <name evidence="2" type="ORF">Lepil_2850</name>
</gene>
<dbReference type="GO" id="GO:0003677">
    <property type="term" value="F:DNA binding"/>
    <property type="evidence" value="ECO:0007669"/>
    <property type="project" value="InterPro"/>
</dbReference>
<dbReference type="InterPro" id="IPR009057">
    <property type="entry name" value="Homeodomain-like_sf"/>
</dbReference>
<dbReference type="Proteomes" id="UP000005737">
    <property type="component" value="Unassembled WGS sequence"/>
</dbReference>
<dbReference type="InterPro" id="IPR002514">
    <property type="entry name" value="Transposase_8"/>
</dbReference>
<keyword evidence="1" id="KW-0175">Coiled coil</keyword>
<dbReference type="Pfam" id="PF01527">
    <property type="entry name" value="HTH_Tnp_1"/>
    <property type="match status" value="1"/>
</dbReference>
<dbReference type="HOGENOM" id="CLU_121441_0_1_12"/>
<dbReference type="AlphaFoldDB" id="H2CD43"/>
<dbReference type="GO" id="GO:0004803">
    <property type="term" value="F:transposase activity"/>
    <property type="evidence" value="ECO:0007669"/>
    <property type="project" value="InterPro"/>
</dbReference>
<reference evidence="2 3" key="1">
    <citation type="submission" date="2011-10" db="EMBL/GenBank/DDBJ databases">
        <title>The Improved High-Quality Draft genome of Leptonema illini DSM 21528.</title>
        <authorList>
            <consortium name="US DOE Joint Genome Institute (JGI-PGF)"/>
            <person name="Lucas S."/>
            <person name="Copeland A."/>
            <person name="Lapidus A."/>
            <person name="Glavina del Rio T."/>
            <person name="Dalin E."/>
            <person name="Tice H."/>
            <person name="Bruce D."/>
            <person name="Goodwin L."/>
            <person name="Pitluck S."/>
            <person name="Peters L."/>
            <person name="Mikhailova N."/>
            <person name="Held B."/>
            <person name="Kyrpides N."/>
            <person name="Mavromatis K."/>
            <person name="Ivanova N."/>
            <person name="Markowitz V."/>
            <person name="Cheng J.-F."/>
            <person name="Hugenholtz P."/>
            <person name="Woyke T."/>
            <person name="Wu D."/>
            <person name="Gronow S."/>
            <person name="Wellnitz S."/>
            <person name="Brambilla E.-M."/>
            <person name="Klenk H.-P."/>
            <person name="Eisen J.A."/>
        </authorList>
    </citation>
    <scope>NUCLEOTIDE SEQUENCE [LARGE SCALE GENOMIC DNA]</scope>
    <source>
        <strain evidence="2 3">DSM 21528</strain>
    </source>
</reference>
<feature type="coiled-coil region" evidence="1">
    <location>
        <begin position="103"/>
        <end position="144"/>
    </location>
</feature>
<name>H2CD43_9LEPT</name>
<sequence>MARYSEEFKSTTVRKALLPDGPGAAAVAEEAGISLQTLYNWLRKMRGEVEMRMGSSDPKNRSMLEKQELLLESASIPTEQLGEWLRKRGIHEEHLKLWRSEIRETLKLRQSEARKELSEERKKVKQLEKELRKKDKALAEVTAIMVLKKKLEGIIFEPDGDR</sequence>
<proteinExistence type="predicted"/>
<dbReference type="Gene3D" id="1.10.10.60">
    <property type="entry name" value="Homeodomain-like"/>
    <property type="match status" value="1"/>
</dbReference>